<dbReference type="InterPro" id="IPR007730">
    <property type="entry name" value="SPOR-like_dom"/>
</dbReference>
<dbReference type="Proteomes" id="UP000254266">
    <property type="component" value="Unassembled WGS sequence"/>
</dbReference>
<dbReference type="InterPro" id="IPR036680">
    <property type="entry name" value="SPOR-like_sf"/>
</dbReference>
<reference evidence="3 4" key="1">
    <citation type="journal article" date="2018" name="ISME J.">
        <title>Endosymbiont genomes yield clues of tubeworm success.</title>
        <authorList>
            <person name="Li Y."/>
            <person name="Liles M.R."/>
            <person name="Halanych K.M."/>
        </authorList>
    </citation>
    <scope>NUCLEOTIDE SEQUENCE [LARGE SCALE GENOMIC DNA]</scope>
    <source>
        <strain evidence="3">A1464</strain>
    </source>
</reference>
<dbReference type="Gene3D" id="3.30.70.1070">
    <property type="entry name" value="Sporulation related repeat"/>
    <property type="match status" value="1"/>
</dbReference>
<dbReference type="InterPro" id="IPR006860">
    <property type="entry name" value="FecR"/>
</dbReference>
<dbReference type="GO" id="GO:0042834">
    <property type="term" value="F:peptidoglycan binding"/>
    <property type="evidence" value="ECO:0007669"/>
    <property type="project" value="InterPro"/>
</dbReference>
<evidence type="ECO:0000313" key="4">
    <source>
        <dbReference type="Proteomes" id="UP000254266"/>
    </source>
</evidence>
<name>A0A370DHJ1_9GAMM</name>
<feature type="transmembrane region" description="Helical" evidence="1">
    <location>
        <begin position="30"/>
        <end position="51"/>
    </location>
</feature>
<dbReference type="EMBL" id="QFXC01000008">
    <property type="protein sequence ID" value="RDH83824.1"/>
    <property type="molecule type" value="Genomic_DNA"/>
</dbReference>
<keyword evidence="1" id="KW-1133">Transmembrane helix</keyword>
<dbReference type="PROSITE" id="PS51724">
    <property type="entry name" value="SPOR"/>
    <property type="match status" value="1"/>
</dbReference>
<dbReference type="AlphaFoldDB" id="A0A370DHJ1"/>
<accession>A0A370DHJ1</accession>
<evidence type="ECO:0000256" key="1">
    <source>
        <dbReference type="SAM" id="Phobius"/>
    </source>
</evidence>
<keyword evidence="1" id="KW-0472">Membrane</keyword>
<keyword evidence="1" id="KW-0812">Transmembrane</keyword>
<organism evidence="3 4">
    <name type="scientific">endosymbiont of Galathealinum brachiosum</name>
    <dbReference type="NCBI Taxonomy" id="2200906"/>
    <lineage>
        <taxon>Bacteria</taxon>
        <taxon>Pseudomonadati</taxon>
        <taxon>Pseudomonadota</taxon>
        <taxon>Gammaproteobacteria</taxon>
        <taxon>sulfur-oxidizing symbionts</taxon>
    </lineage>
</organism>
<evidence type="ECO:0000259" key="2">
    <source>
        <dbReference type="PROSITE" id="PS51724"/>
    </source>
</evidence>
<protein>
    <recommendedName>
        <fullName evidence="2">SPOR domain-containing protein</fullName>
    </recommendedName>
</protein>
<dbReference type="SUPFAM" id="SSF110997">
    <property type="entry name" value="Sporulation related repeat"/>
    <property type="match status" value="1"/>
</dbReference>
<proteinExistence type="predicted"/>
<evidence type="ECO:0000313" key="3">
    <source>
        <dbReference type="EMBL" id="RDH83824.1"/>
    </source>
</evidence>
<dbReference type="Pfam" id="PF05036">
    <property type="entry name" value="SPOR"/>
    <property type="match status" value="1"/>
</dbReference>
<dbReference type="Pfam" id="PF04773">
    <property type="entry name" value="FecR"/>
    <property type="match status" value="1"/>
</dbReference>
<keyword evidence="4" id="KW-1185">Reference proteome</keyword>
<gene>
    <name evidence="3" type="ORF">DIZ80_06710</name>
</gene>
<comment type="caution">
    <text evidence="3">The sequence shown here is derived from an EMBL/GenBank/DDBJ whole genome shotgun (WGS) entry which is preliminary data.</text>
</comment>
<sequence>MKYQHGTHSKSQLSAIKYYHLNPSRLFKSFSIITVLLIAANFLFSTSVYAAGGRVEALQMPAWLERNGELLAIIPGMELEGGDKLTTGTSARLLLRMDEGSFVKLGENAELNLDTLIPAQQDTDIFEAALEVIKGAFRFTTSALGQKRSRKVDVRIGSITAGIRGTDIWGSSNLEKDILCLIEGKITAKKQGEPEFAMEDPLSFFIAPKNAPALPVAPVPQAKLAKWADETELKSGAGVLSIDGQWAVNLMSVASESSARPVMASLAAAGYATSIESAVVNGNNWYRLRVNGFKTRQDASAFASSIDGTNGITGTWIVRF</sequence>
<feature type="domain" description="SPOR" evidence="2">
    <location>
        <begin position="240"/>
        <end position="319"/>
    </location>
</feature>